<dbReference type="Gene3D" id="3.60.40.10">
    <property type="entry name" value="PPM-type phosphatase domain"/>
    <property type="match status" value="1"/>
</dbReference>
<dbReference type="Proteomes" id="UP000818029">
    <property type="component" value="Chromosome D08"/>
</dbReference>
<keyword evidence="1" id="KW-1185">Reference proteome</keyword>
<proteinExistence type="predicted"/>
<dbReference type="InterPro" id="IPR036457">
    <property type="entry name" value="PPM-type-like_dom_sf"/>
</dbReference>
<dbReference type="AlphaFoldDB" id="A0A1U8KSM6"/>
<dbReference type="RefSeq" id="XP_016703998.1">
    <property type="nucleotide sequence ID" value="XM_016848509.2"/>
</dbReference>
<dbReference type="STRING" id="3635.A0A1U8KSM6"/>
<evidence type="ECO:0008006" key="3">
    <source>
        <dbReference type="Google" id="ProtNLM"/>
    </source>
</evidence>
<evidence type="ECO:0000313" key="2">
    <source>
        <dbReference type="RefSeq" id="XP_016703998.1"/>
    </source>
</evidence>
<name>A0A1U8KSM6_GOSHI</name>
<dbReference type="KEGG" id="ghi:107918947"/>
<dbReference type="GeneID" id="107918947"/>
<evidence type="ECO:0000313" key="1">
    <source>
        <dbReference type="Proteomes" id="UP000818029"/>
    </source>
</evidence>
<dbReference type="PaxDb" id="3635-A0A1U8KSM6"/>
<accession>A0A1U8KSM6</accession>
<dbReference type="SUPFAM" id="SSF81606">
    <property type="entry name" value="PP2C-like"/>
    <property type="match status" value="1"/>
</dbReference>
<gene>
    <name evidence="2" type="primary">LOC107918947</name>
</gene>
<reference evidence="1" key="1">
    <citation type="journal article" date="2020" name="Nat. Genet.">
        <title>Genomic diversifications of five Gossypium allopolyploid species and their impact on cotton improvement.</title>
        <authorList>
            <person name="Chen Z.J."/>
            <person name="Sreedasyam A."/>
            <person name="Ando A."/>
            <person name="Song Q."/>
            <person name="De Santiago L.M."/>
            <person name="Hulse-Kemp A.M."/>
            <person name="Ding M."/>
            <person name="Ye W."/>
            <person name="Kirkbride R.C."/>
            <person name="Jenkins J."/>
            <person name="Plott C."/>
            <person name="Lovell J."/>
            <person name="Lin Y.M."/>
            <person name="Vaughn R."/>
            <person name="Liu B."/>
            <person name="Simpson S."/>
            <person name="Scheffler B.E."/>
            <person name="Wen L."/>
            <person name="Saski C.A."/>
            <person name="Grover C.E."/>
            <person name="Hu G."/>
            <person name="Conover J.L."/>
            <person name="Carlson J.W."/>
            <person name="Shu S."/>
            <person name="Boston L.B."/>
            <person name="Williams M."/>
            <person name="Peterson D.G."/>
            <person name="McGee K."/>
            <person name="Jones D.C."/>
            <person name="Wendel J.F."/>
            <person name="Stelly D.M."/>
            <person name="Grimwood J."/>
            <person name="Schmutz J."/>
        </authorList>
    </citation>
    <scope>NUCLEOTIDE SEQUENCE [LARGE SCALE GENOMIC DNA]</scope>
    <source>
        <strain evidence="1">cv. TM-1</strain>
    </source>
</reference>
<organism evidence="1 2">
    <name type="scientific">Gossypium hirsutum</name>
    <name type="common">Upland cotton</name>
    <name type="synonym">Gossypium mexicanum</name>
    <dbReference type="NCBI Taxonomy" id="3635"/>
    <lineage>
        <taxon>Eukaryota</taxon>
        <taxon>Viridiplantae</taxon>
        <taxon>Streptophyta</taxon>
        <taxon>Embryophyta</taxon>
        <taxon>Tracheophyta</taxon>
        <taxon>Spermatophyta</taxon>
        <taxon>Magnoliopsida</taxon>
        <taxon>eudicotyledons</taxon>
        <taxon>Gunneridae</taxon>
        <taxon>Pentapetalae</taxon>
        <taxon>rosids</taxon>
        <taxon>malvids</taxon>
        <taxon>Malvales</taxon>
        <taxon>Malvaceae</taxon>
        <taxon>Malvoideae</taxon>
        <taxon>Gossypium</taxon>
    </lineage>
</organism>
<reference evidence="2" key="2">
    <citation type="submission" date="2025-08" db="UniProtKB">
        <authorList>
            <consortium name="RefSeq"/>
        </authorList>
    </citation>
    <scope>IDENTIFICATION</scope>
</reference>
<protein>
    <recommendedName>
        <fullName evidence="3">PPM-type phosphatase domain-containing protein</fullName>
    </recommendedName>
</protein>
<sequence length="86" mass="9736">MEDRTVCMLDLRIPFPIKIGVKEVSVGVVAVGDGHNGAEASEMASKLLLEYFALHTYFFCIEDAVKQVSKCRRRGYCFSKRWESMA</sequence>